<gene>
    <name evidence="4" type="primary">ORF45327</name>
</gene>
<feature type="domain" description="C2H2-type" evidence="3">
    <location>
        <begin position="592"/>
        <end position="625"/>
    </location>
</feature>
<dbReference type="AlphaFoldDB" id="A0A0B6Z3N5"/>
<dbReference type="GO" id="GO:0008270">
    <property type="term" value="F:zinc ion binding"/>
    <property type="evidence" value="ECO:0007669"/>
    <property type="project" value="UniProtKB-KW"/>
</dbReference>
<dbReference type="Gene3D" id="3.30.160.60">
    <property type="entry name" value="Classic Zinc Finger"/>
    <property type="match status" value="4"/>
</dbReference>
<evidence type="ECO:0000313" key="4">
    <source>
        <dbReference type="EMBL" id="CEK62496.1"/>
    </source>
</evidence>
<sequence>FATSSGLKQHQHIHSSIKPFRCEVCMKSYTQFSNLCRHKRMHADCRQQIKCKNCCQAFSTVTSLSKHKRLCNGIRGIYSGDKLPSVPANGHTPRLDPSFIPAMYASTAPQFPFASYHHFNPFHVMFPSGPQALLGISPGSHSEALKLVASLQQHSRKTTRNISPESTFIGSKTSAFCDPFHITDKFRTDTQISEISEDDVQEDTSDYEADVKCSSNDVLENCRTLKRELQDSPNTSSTSPYSTNAIKMPKLELSTSPLSSQEDRQTEELSSTPSECTKLRHRSLVNSSTNISTSSSEHSPTTVGCDAPNNLSRLVVKPEPQSSLPCSSLSMNNCQRLSNCQKEEAPLDLSKKSVQPFSIPKSEPGRNANVYGEVRSSPVSSTSSLSCASYTMLSKSSLNVSSQSLPVMPQPIPDSISSTPNRFIYQINPLMLEPFLRFNEGFKHHLEVTSEIINPFSRYTTPGPSVFPRHEPGKFTMHAPVNRDKSRSTGHKPSSEHPHQQYPSNHQQHHSNHQQHPHSHHTFAQGIPTKSKERYVCRYCGKIFPRSANLTRHLRTHTGEQPYKCKYCERSFSISSNLQRHVRNIHNKEKPFKCQLCDRCFGQQTNLDRHLKKHDNEGSHISESP</sequence>
<dbReference type="InterPro" id="IPR050331">
    <property type="entry name" value="Zinc_finger"/>
</dbReference>
<keyword evidence="1" id="KW-0479">Metal-binding</keyword>
<dbReference type="PROSITE" id="PS50157">
    <property type="entry name" value="ZINC_FINGER_C2H2_2"/>
    <property type="match status" value="5"/>
</dbReference>
<evidence type="ECO:0000259" key="3">
    <source>
        <dbReference type="PROSITE" id="PS50157"/>
    </source>
</evidence>
<feature type="domain" description="C2H2-type" evidence="3">
    <location>
        <begin position="535"/>
        <end position="562"/>
    </location>
</feature>
<dbReference type="FunFam" id="3.30.160.60:FF:000929">
    <property type="entry name" value="Uncharacterized protein, isoform B"/>
    <property type="match status" value="1"/>
</dbReference>
<feature type="compositionally biased region" description="Low complexity" evidence="2">
    <location>
        <begin position="287"/>
        <end position="302"/>
    </location>
</feature>
<feature type="domain" description="C2H2-type" evidence="3">
    <location>
        <begin position="20"/>
        <end position="47"/>
    </location>
</feature>
<dbReference type="EMBL" id="HACG01015631">
    <property type="protein sequence ID" value="CEK62496.1"/>
    <property type="molecule type" value="Transcribed_RNA"/>
</dbReference>
<name>A0A0B6Z3N5_9EUPU</name>
<dbReference type="FunFam" id="3.30.160.60:FF:000126">
    <property type="entry name" value="Mds1 and evi1 complex locus protein"/>
    <property type="match status" value="1"/>
</dbReference>
<proteinExistence type="predicted"/>
<dbReference type="SUPFAM" id="SSF57667">
    <property type="entry name" value="beta-beta-alpha zinc fingers"/>
    <property type="match status" value="3"/>
</dbReference>
<feature type="compositionally biased region" description="Basic residues" evidence="2">
    <location>
        <begin position="507"/>
        <end position="521"/>
    </location>
</feature>
<evidence type="ECO:0000256" key="1">
    <source>
        <dbReference type="PROSITE-ProRule" id="PRU00042"/>
    </source>
</evidence>
<feature type="non-terminal residue" evidence="4">
    <location>
        <position position="1"/>
    </location>
</feature>
<keyword evidence="1" id="KW-0862">Zinc</keyword>
<dbReference type="PANTHER" id="PTHR16515">
    <property type="entry name" value="PR DOMAIN ZINC FINGER PROTEIN"/>
    <property type="match status" value="1"/>
</dbReference>
<dbReference type="SMART" id="SM00355">
    <property type="entry name" value="ZnF_C2H2"/>
    <property type="match status" value="5"/>
</dbReference>
<dbReference type="FunFam" id="3.30.160.60:FF:000159">
    <property type="entry name" value="Mds1 and evi1 complex locus protein"/>
    <property type="match status" value="1"/>
</dbReference>
<dbReference type="InterPro" id="IPR036236">
    <property type="entry name" value="Znf_C2H2_sf"/>
</dbReference>
<accession>A0A0B6Z3N5</accession>
<dbReference type="PANTHER" id="PTHR16515:SF21">
    <property type="entry name" value="PR DOMAIN ZINC FINGER PROTEIN 13"/>
    <property type="match status" value="1"/>
</dbReference>
<evidence type="ECO:0000256" key="2">
    <source>
        <dbReference type="SAM" id="MobiDB-lite"/>
    </source>
</evidence>
<dbReference type="FunFam" id="3.30.160.60:FF:000112">
    <property type="entry name" value="Mds1 and evi1 complex locus protein"/>
    <property type="match status" value="1"/>
</dbReference>
<dbReference type="GO" id="GO:0010468">
    <property type="term" value="P:regulation of gene expression"/>
    <property type="evidence" value="ECO:0007669"/>
    <property type="project" value="TreeGrafter"/>
</dbReference>
<dbReference type="Pfam" id="PF00096">
    <property type="entry name" value="zf-C2H2"/>
    <property type="match status" value="4"/>
</dbReference>
<organism evidence="4">
    <name type="scientific">Arion vulgaris</name>
    <dbReference type="NCBI Taxonomy" id="1028688"/>
    <lineage>
        <taxon>Eukaryota</taxon>
        <taxon>Metazoa</taxon>
        <taxon>Spiralia</taxon>
        <taxon>Lophotrochozoa</taxon>
        <taxon>Mollusca</taxon>
        <taxon>Gastropoda</taxon>
        <taxon>Heterobranchia</taxon>
        <taxon>Euthyneura</taxon>
        <taxon>Panpulmonata</taxon>
        <taxon>Eupulmonata</taxon>
        <taxon>Stylommatophora</taxon>
        <taxon>Helicina</taxon>
        <taxon>Arionoidea</taxon>
        <taxon>Arionidae</taxon>
        <taxon>Arion</taxon>
    </lineage>
</organism>
<protein>
    <recommendedName>
        <fullName evidence="3">C2H2-type domain-containing protein</fullName>
    </recommendedName>
</protein>
<feature type="non-terminal residue" evidence="4">
    <location>
        <position position="625"/>
    </location>
</feature>
<feature type="domain" description="C2H2-type" evidence="3">
    <location>
        <begin position="563"/>
        <end position="591"/>
    </location>
</feature>
<feature type="compositionally biased region" description="Basic and acidic residues" evidence="2">
    <location>
        <begin position="481"/>
        <end position="499"/>
    </location>
</feature>
<dbReference type="PROSITE" id="PS00028">
    <property type="entry name" value="ZINC_FINGER_C2H2_1"/>
    <property type="match status" value="4"/>
</dbReference>
<dbReference type="GO" id="GO:0005634">
    <property type="term" value="C:nucleus"/>
    <property type="evidence" value="ECO:0007669"/>
    <property type="project" value="TreeGrafter"/>
</dbReference>
<feature type="region of interest" description="Disordered" evidence="2">
    <location>
        <begin position="463"/>
        <end position="528"/>
    </location>
</feature>
<feature type="compositionally biased region" description="Low complexity" evidence="2">
    <location>
        <begin position="232"/>
        <end position="244"/>
    </location>
</feature>
<keyword evidence="1" id="KW-0863">Zinc-finger</keyword>
<feature type="region of interest" description="Disordered" evidence="2">
    <location>
        <begin position="351"/>
        <end position="382"/>
    </location>
</feature>
<reference evidence="4" key="1">
    <citation type="submission" date="2014-12" db="EMBL/GenBank/DDBJ databases">
        <title>Insight into the proteome of Arion vulgaris.</title>
        <authorList>
            <person name="Aradska J."/>
            <person name="Bulat T."/>
            <person name="Smidak R."/>
            <person name="Sarate P."/>
            <person name="Gangsoo J."/>
            <person name="Sialana F."/>
            <person name="Bilban M."/>
            <person name="Lubec G."/>
        </authorList>
    </citation>
    <scope>NUCLEOTIDE SEQUENCE</scope>
    <source>
        <tissue evidence="4">Skin</tissue>
    </source>
</reference>
<feature type="region of interest" description="Disordered" evidence="2">
    <location>
        <begin position="226"/>
        <end position="307"/>
    </location>
</feature>
<feature type="domain" description="C2H2-type" evidence="3">
    <location>
        <begin position="49"/>
        <end position="83"/>
    </location>
</feature>
<dbReference type="InterPro" id="IPR013087">
    <property type="entry name" value="Znf_C2H2_type"/>
</dbReference>